<reference evidence="1 2" key="1">
    <citation type="submission" date="2011-02" db="EMBL/GenBank/DDBJ databases">
        <title>The Genome Sequence of Sphaeroforma arctica JP610.</title>
        <authorList>
            <consortium name="The Broad Institute Genome Sequencing Platform"/>
            <person name="Russ C."/>
            <person name="Cuomo C."/>
            <person name="Young S.K."/>
            <person name="Zeng Q."/>
            <person name="Gargeya S."/>
            <person name="Alvarado L."/>
            <person name="Berlin A."/>
            <person name="Chapman S.B."/>
            <person name="Chen Z."/>
            <person name="Freedman E."/>
            <person name="Gellesch M."/>
            <person name="Goldberg J."/>
            <person name="Griggs A."/>
            <person name="Gujja S."/>
            <person name="Heilman E."/>
            <person name="Heiman D."/>
            <person name="Howarth C."/>
            <person name="Mehta T."/>
            <person name="Neiman D."/>
            <person name="Pearson M."/>
            <person name="Roberts A."/>
            <person name="Saif S."/>
            <person name="Shea T."/>
            <person name="Shenoy N."/>
            <person name="Sisk P."/>
            <person name="Stolte C."/>
            <person name="Sykes S."/>
            <person name="White J."/>
            <person name="Yandava C."/>
            <person name="Burger G."/>
            <person name="Gray M.W."/>
            <person name="Holland P.W.H."/>
            <person name="King N."/>
            <person name="Lang F.B.F."/>
            <person name="Roger A.J."/>
            <person name="Ruiz-Trillo I."/>
            <person name="Haas B."/>
            <person name="Nusbaum C."/>
            <person name="Birren B."/>
        </authorList>
    </citation>
    <scope>NUCLEOTIDE SEQUENCE [LARGE SCALE GENOMIC DNA]</scope>
    <source>
        <strain evidence="1 2">JP610</strain>
    </source>
</reference>
<dbReference type="EMBL" id="KQ242862">
    <property type="protein sequence ID" value="KNC77046.1"/>
    <property type="molecule type" value="Genomic_DNA"/>
</dbReference>
<keyword evidence="2" id="KW-1185">Reference proteome</keyword>
<evidence type="ECO:0000313" key="1">
    <source>
        <dbReference type="EMBL" id="KNC77046.1"/>
    </source>
</evidence>
<gene>
    <name evidence="1" type="ORF">SARC_10487</name>
</gene>
<dbReference type="AlphaFoldDB" id="A0A0L0FKQ1"/>
<dbReference type="GeneID" id="25910991"/>
<proteinExistence type="predicted"/>
<dbReference type="Proteomes" id="UP000054560">
    <property type="component" value="Unassembled WGS sequence"/>
</dbReference>
<name>A0A0L0FKQ1_9EUKA</name>
<evidence type="ECO:0000313" key="2">
    <source>
        <dbReference type="Proteomes" id="UP000054560"/>
    </source>
</evidence>
<dbReference type="RefSeq" id="XP_014150948.1">
    <property type="nucleotide sequence ID" value="XM_014295473.1"/>
</dbReference>
<protein>
    <submittedName>
        <fullName evidence="1">Uncharacterized protein</fullName>
    </submittedName>
</protein>
<accession>A0A0L0FKQ1</accession>
<organism evidence="1 2">
    <name type="scientific">Sphaeroforma arctica JP610</name>
    <dbReference type="NCBI Taxonomy" id="667725"/>
    <lineage>
        <taxon>Eukaryota</taxon>
        <taxon>Ichthyosporea</taxon>
        <taxon>Ichthyophonida</taxon>
        <taxon>Sphaeroforma</taxon>
    </lineage>
</organism>
<feature type="non-terminal residue" evidence="1">
    <location>
        <position position="1"/>
    </location>
</feature>
<sequence length="93" mass="10401">TSIPCTHLSPPELLSLRDCEALCTSSATLCLNRFALLLDEIWQVALQQNEGAMWTLTYTHARGRLVAEKHTLAPDTDRTMLPRELLDRINPAA</sequence>